<dbReference type="GO" id="GO:0005634">
    <property type="term" value="C:nucleus"/>
    <property type="evidence" value="ECO:0007669"/>
    <property type="project" value="UniProtKB-SubCell"/>
</dbReference>
<evidence type="ECO:0000256" key="5">
    <source>
        <dbReference type="ARBA" id="ARBA00023242"/>
    </source>
</evidence>
<dbReference type="PROSITE" id="PS50888">
    <property type="entry name" value="BHLH"/>
    <property type="match status" value="1"/>
</dbReference>
<evidence type="ECO:0000313" key="8">
    <source>
        <dbReference type="Proteomes" id="UP000046395"/>
    </source>
</evidence>
<comment type="subcellular location">
    <subcellularLocation>
        <location evidence="1">Nucleus</location>
    </subcellularLocation>
</comment>
<dbReference type="GO" id="GO:0000981">
    <property type="term" value="F:DNA-binding transcription factor activity, RNA polymerase II-specific"/>
    <property type="evidence" value="ECO:0007669"/>
    <property type="project" value="TreeGrafter"/>
</dbReference>
<dbReference type="STRING" id="70415.A0A5S6R2R9"/>
<dbReference type="WBParaSite" id="TMUE_3000013936.1">
    <property type="protein sequence ID" value="TMUE_3000013936.1"/>
    <property type="gene ID" value="WBGene00294713"/>
</dbReference>
<dbReference type="InterPro" id="IPR035965">
    <property type="entry name" value="PAS-like_dom_sf"/>
</dbReference>
<keyword evidence="5" id="KW-0539">Nucleus</keyword>
<dbReference type="Proteomes" id="UP000046395">
    <property type="component" value="Unassembled WGS sequence"/>
</dbReference>
<dbReference type="GO" id="GO:0010557">
    <property type="term" value="P:positive regulation of macromolecule biosynthetic process"/>
    <property type="evidence" value="ECO:0007669"/>
    <property type="project" value="UniProtKB-ARBA"/>
</dbReference>
<dbReference type="CDD" id="cd00130">
    <property type="entry name" value="PAS"/>
    <property type="match status" value="1"/>
</dbReference>
<evidence type="ECO:0000256" key="6">
    <source>
        <dbReference type="SAM" id="MobiDB-lite"/>
    </source>
</evidence>
<dbReference type="Gene3D" id="3.30.450.20">
    <property type="entry name" value="PAS domain"/>
    <property type="match status" value="2"/>
</dbReference>
<evidence type="ECO:0000256" key="3">
    <source>
        <dbReference type="ARBA" id="ARBA00023125"/>
    </source>
</evidence>
<dbReference type="SUPFAM" id="SSF55785">
    <property type="entry name" value="PYP-like sensor domain (PAS domain)"/>
    <property type="match status" value="1"/>
</dbReference>
<feature type="domain" description="BHLH" evidence="7">
    <location>
        <begin position="13"/>
        <end position="66"/>
    </location>
</feature>
<keyword evidence="3" id="KW-0238">DNA-binding</keyword>
<dbReference type="PANTHER" id="PTHR23043">
    <property type="entry name" value="HYPOXIA-INDUCIBLE FACTOR 1 ALPHA"/>
    <property type="match status" value="1"/>
</dbReference>
<feature type="compositionally biased region" description="Polar residues" evidence="6">
    <location>
        <begin position="10"/>
        <end position="21"/>
    </location>
</feature>
<keyword evidence="8" id="KW-1185">Reference proteome</keyword>
<dbReference type="InterPro" id="IPR011598">
    <property type="entry name" value="bHLH_dom"/>
</dbReference>
<proteinExistence type="predicted"/>
<dbReference type="PANTHER" id="PTHR23043:SF39">
    <property type="entry name" value="DYSFUSION, ISOFORM D"/>
    <property type="match status" value="1"/>
</dbReference>
<organism evidence="8 9">
    <name type="scientific">Trichuris muris</name>
    <name type="common">Mouse whipworm</name>
    <dbReference type="NCBI Taxonomy" id="70415"/>
    <lineage>
        <taxon>Eukaryota</taxon>
        <taxon>Metazoa</taxon>
        <taxon>Ecdysozoa</taxon>
        <taxon>Nematoda</taxon>
        <taxon>Enoplea</taxon>
        <taxon>Dorylaimia</taxon>
        <taxon>Trichinellida</taxon>
        <taxon>Trichuridae</taxon>
        <taxon>Trichuris</taxon>
    </lineage>
</organism>
<evidence type="ECO:0000259" key="7">
    <source>
        <dbReference type="PROSITE" id="PS50888"/>
    </source>
</evidence>
<dbReference type="InterPro" id="IPR000014">
    <property type="entry name" value="PAS"/>
</dbReference>
<protein>
    <submittedName>
        <fullName evidence="9">BHLH domain-containing protein</fullName>
    </submittedName>
</protein>
<accession>A0A5S6R2R9</accession>
<dbReference type="GO" id="GO:0046983">
    <property type="term" value="F:protein dimerization activity"/>
    <property type="evidence" value="ECO:0007669"/>
    <property type="project" value="InterPro"/>
</dbReference>
<evidence type="ECO:0000256" key="2">
    <source>
        <dbReference type="ARBA" id="ARBA00023015"/>
    </source>
</evidence>
<evidence type="ECO:0000313" key="9">
    <source>
        <dbReference type="WBParaSite" id="TMUE_3000013936.1"/>
    </source>
</evidence>
<evidence type="ECO:0000256" key="1">
    <source>
        <dbReference type="ARBA" id="ARBA00004123"/>
    </source>
</evidence>
<dbReference type="Pfam" id="PF23183">
    <property type="entry name" value="bHLH_NPAS4"/>
    <property type="match status" value="1"/>
</dbReference>
<keyword evidence="2" id="KW-0805">Transcription regulation</keyword>
<evidence type="ECO:0000256" key="4">
    <source>
        <dbReference type="ARBA" id="ARBA00023163"/>
    </source>
</evidence>
<sequence length="461" mass="52163">MAEMAYENGVSRSGNRSTRGASKQRRALINQEIDQLKLQLPIPTVTKQRLFQLQIMALTCAHVRKYWFTNTVLPKAYSSCLDTVGVNKSPFCYAQKCDEENLFERALRNFIVLVNQYGKVIYLAGNVTETLGRNTVDIIAHADNVYDWIDGRDHGCMQMALTSTRNSNFGPTELGQVLVCRLQPLTSGKRSAQEQSLIVHCRQFHAECTIPTEPELSERQKRIQPVFALDCRVLLNAENIENTYFGSSDVFHSLHEMNMRIISADNGILNHMGVSAEELSGVSWFSLLHPLDVAEAAFKHRLLCDGSEQYCCCLLCFVTGTGGHLWAHCVLIVKQKQRTGDQRQITCGYQLVDETEAAILRSKDYLYSTHNIYLDGLVCYPAQSMMHQFNNSIFMDAELYTPETYQGNFMCSSQQAQCIEPIGKADERYNEHELCDSTTNCNTNDARTSLLLQSGAAYYYY</sequence>
<keyword evidence="4" id="KW-0804">Transcription</keyword>
<dbReference type="AlphaFoldDB" id="A0A5S6R2R9"/>
<dbReference type="InterPro" id="IPR056192">
    <property type="entry name" value="bHLH_NPAS4"/>
</dbReference>
<name>A0A5S6R2R9_TRIMR</name>
<dbReference type="SMART" id="SM00091">
    <property type="entry name" value="PAS"/>
    <property type="match status" value="2"/>
</dbReference>
<reference evidence="9" key="1">
    <citation type="submission" date="2019-12" db="UniProtKB">
        <authorList>
            <consortium name="WormBaseParasite"/>
        </authorList>
    </citation>
    <scope>IDENTIFICATION</scope>
</reference>
<dbReference type="Pfam" id="PF14598">
    <property type="entry name" value="PAS_11"/>
    <property type="match status" value="1"/>
</dbReference>
<dbReference type="GO" id="GO:0000977">
    <property type="term" value="F:RNA polymerase II transcription regulatory region sequence-specific DNA binding"/>
    <property type="evidence" value="ECO:0007669"/>
    <property type="project" value="TreeGrafter"/>
</dbReference>
<feature type="region of interest" description="Disordered" evidence="6">
    <location>
        <begin position="1"/>
        <end position="22"/>
    </location>
</feature>